<dbReference type="Proteomes" id="UP000003448">
    <property type="component" value="Unassembled WGS sequence"/>
</dbReference>
<feature type="region of interest" description="Disordered" evidence="1">
    <location>
        <begin position="1"/>
        <end position="52"/>
    </location>
</feature>
<proteinExistence type="predicted"/>
<evidence type="ECO:0000256" key="1">
    <source>
        <dbReference type="SAM" id="MobiDB-lite"/>
    </source>
</evidence>
<sequence length="116" mass="12308">MAMVIRPAGRTAVRGGPVGGRLALRETVGQESGRLPSPPGRPGRRERPTSTPVPVCRWRKYWDDCGKLSTFTGRVAKALPAVDPLQILLALVTAVPGRSATGSSTTPFAGRANPHR</sequence>
<evidence type="ECO:0000313" key="2">
    <source>
        <dbReference type="EMBL" id="CCH19535.1"/>
    </source>
</evidence>
<accession>I0L6T8</accession>
<organism evidence="2 3">
    <name type="scientific">Micromonospora lupini str. Lupac 08</name>
    <dbReference type="NCBI Taxonomy" id="1150864"/>
    <lineage>
        <taxon>Bacteria</taxon>
        <taxon>Bacillati</taxon>
        <taxon>Actinomycetota</taxon>
        <taxon>Actinomycetes</taxon>
        <taxon>Micromonosporales</taxon>
        <taxon>Micromonosporaceae</taxon>
        <taxon>Micromonospora</taxon>
    </lineage>
</organism>
<protein>
    <submittedName>
        <fullName evidence="2">Uncharacterized protein</fullName>
    </submittedName>
</protein>
<dbReference type="EMBL" id="CAIE01000035">
    <property type="protein sequence ID" value="CCH19535.1"/>
    <property type="molecule type" value="Genomic_DNA"/>
</dbReference>
<keyword evidence="3" id="KW-1185">Reference proteome</keyword>
<name>I0L6T8_9ACTN</name>
<dbReference type="AlphaFoldDB" id="I0L6T8"/>
<gene>
    <name evidence="2" type="ORF">MILUP08_44410</name>
</gene>
<reference evidence="3" key="1">
    <citation type="journal article" date="2012" name="J. Bacteriol.">
        <title>Genome Sequence of Micromonospora lupini Lupac 08, Isolated from Root Nodules of Lupinus angustifolius.</title>
        <authorList>
            <person name="Alonso-Vega P."/>
            <person name="Normand P."/>
            <person name="Bacigalupe R."/>
            <person name="Pujic P."/>
            <person name="Lajus A."/>
            <person name="Vallenet D."/>
            <person name="Carro L."/>
            <person name="Coll P."/>
            <person name="Trujillo M.E."/>
        </authorList>
    </citation>
    <scope>NUCLEOTIDE SEQUENCE [LARGE SCALE GENOMIC DNA]</scope>
    <source>
        <strain evidence="3">Lupac 08</strain>
    </source>
</reference>
<comment type="caution">
    <text evidence="2">The sequence shown here is derived from an EMBL/GenBank/DDBJ whole genome shotgun (WGS) entry which is preliminary data.</text>
</comment>
<evidence type="ECO:0000313" key="3">
    <source>
        <dbReference type="Proteomes" id="UP000003448"/>
    </source>
</evidence>